<feature type="compositionally biased region" description="Polar residues" evidence="1">
    <location>
        <begin position="79"/>
        <end position="93"/>
    </location>
</feature>
<gene>
    <name evidence="2" type="ORF">Acr_19g0007130</name>
</gene>
<evidence type="ECO:0000256" key="1">
    <source>
        <dbReference type="SAM" id="MobiDB-lite"/>
    </source>
</evidence>
<dbReference type="GO" id="GO:0005634">
    <property type="term" value="C:nucleus"/>
    <property type="evidence" value="ECO:0007669"/>
    <property type="project" value="TreeGrafter"/>
</dbReference>
<accession>A0A7J0GAD2</accession>
<dbReference type="PANTHER" id="PTHR31968:SF4">
    <property type="entry name" value="SERINE_ARGININE-RELATED PROTEIN 53"/>
    <property type="match status" value="1"/>
</dbReference>
<feature type="compositionally biased region" description="Basic residues" evidence="1">
    <location>
        <begin position="113"/>
        <end position="128"/>
    </location>
</feature>
<dbReference type="EMBL" id="BJWL01000019">
    <property type="protein sequence ID" value="GFZ07776.1"/>
    <property type="molecule type" value="Genomic_DNA"/>
</dbReference>
<name>A0A7J0GAD2_9ERIC</name>
<feature type="compositionally biased region" description="Basic and acidic residues" evidence="1">
    <location>
        <begin position="129"/>
        <end position="142"/>
    </location>
</feature>
<evidence type="ECO:0000313" key="3">
    <source>
        <dbReference type="Proteomes" id="UP000585474"/>
    </source>
</evidence>
<dbReference type="GO" id="GO:0000380">
    <property type="term" value="P:alternative mRNA splicing, via spliceosome"/>
    <property type="evidence" value="ECO:0007669"/>
    <property type="project" value="InterPro"/>
</dbReference>
<organism evidence="2 3">
    <name type="scientific">Actinidia rufa</name>
    <dbReference type="NCBI Taxonomy" id="165716"/>
    <lineage>
        <taxon>Eukaryota</taxon>
        <taxon>Viridiplantae</taxon>
        <taxon>Streptophyta</taxon>
        <taxon>Embryophyta</taxon>
        <taxon>Tracheophyta</taxon>
        <taxon>Spermatophyta</taxon>
        <taxon>Magnoliopsida</taxon>
        <taxon>eudicotyledons</taxon>
        <taxon>Gunneridae</taxon>
        <taxon>Pentapetalae</taxon>
        <taxon>asterids</taxon>
        <taxon>Ericales</taxon>
        <taxon>Actinidiaceae</taxon>
        <taxon>Actinidia</taxon>
    </lineage>
</organism>
<dbReference type="AlphaFoldDB" id="A0A7J0GAD2"/>
<feature type="region of interest" description="Disordered" evidence="1">
    <location>
        <begin position="79"/>
        <end position="142"/>
    </location>
</feature>
<reference evidence="2 3" key="1">
    <citation type="submission" date="2019-07" db="EMBL/GenBank/DDBJ databases">
        <title>De Novo Assembly of kiwifruit Actinidia rufa.</title>
        <authorList>
            <person name="Sugita-Konishi S."/>
            <person name="Sato K."/>
            <person name="Mori E."/>
            <person name="Abe Y."/>
            <person name="Kisaki G."/>
            <person name="Hamano K."/>
            <person name="Suezawa K."/>
            <person name="Otani M."/>
            <person name="Fukuda T."/>
            <person name="Manabe T."/>
            <person name="Gomi K."/>
            <person name="Tabuchi M."/>
            <person name="Akimitsu K."/>
            <person name="Kataoka I."/>
        </authorList>
    </citation>
    <scope>NUCLEOTIDE SEQUENCE [LARGE SCALE GENOMIC DNA]</scope>
    <source>
        <strain evidence="3">cv. Fuchu</strain>
    </source>
</reference>
<protein>
    <submittedName>
        <fullName evidence="2">Uncharacterized protein</fullName>
    </submittedName>
</protein>
<feature type="region of interest" description="Disordered" evidence="1">
    <location>
        <begin position="28"/>
        <end position="58"/>
    </location>
</feature>
<keyword evidence="3" id="KW-1185">Reference proteome</keyword>
<dbReference type="PANTHER" id="PTHR31968">
    <property type="entry name" value="SERINE/ARGININE-RELATED PROTEIN 53"/>
    <property type="match status" value="1"/>
</dbReference>
<comment type="caution">
    <text evidence="2">The sequence shown here is derived from an EMBL/GenBank/DDBJ whole genome shotgun (WGS) entry which is preliminary data.</text>
</comment>
<dbReference type="Proteomes" id="UP000585474">
    <property type="component" value="Unassembled WGS sequence"/>
</dbReference>
<evidence type="ECO:0000313" key="2">
    <source>
        <dbReference type="EMBL" id="GFZ07776.1"/>
    </source>
</evidence>
<proteinExistence type="predicted"/>
<feature type="compositionally biased region" description="Low complexity" evidence="1">
    <location>
        <begin position="44"/>
        <end position="58"/>
    </location>
</feature>
<sequence>MEEEKAAAYYDELTRKGEGAARFKQGLGFSSTSHRDSAVPARGSALPSSSRSSFLSSFVRASSPSETVEYEKQSQLESIQTKLKKAANTSEVEQPSRVSRRRSRSRSREGRGSRHRRRSSDRRRSRSLSPRDRRREKIGVGAVGKEKNGAIDYAKLIDGFDKMVSLSVYNL</sequence>
<dbReference type="OrthoDB" id="1939205at2759"/>
<dbReference type="GO" id="GO:0005737">
    <property type="term" value="C:cytoplasm"/>
    <property type="evidence" value="ECO:0007669"/>
    <property type="project" value="TreeGrafter"/>
</dbReference>
<dbReference type="InterPro" id="IPR034604">
    <property type="entry name" value="SRRP53"/>
</dbReference>